<dbReference type="GO" id="GO:0016746">
    <property type="term" value="F:acyltransferase activity"/>
    <property type="evidence" value="ECO:0007669"/>
    <property type="project" value="UniProtKB-KW"/>
</dbReference>
<dbReference type="EMBL" id="CP003281">
    <property type="protein sequence ID" value="AFL85071.1"/>
    <property type="molecule type" value="Genomic_DNA"/>
</dbReference>
<evidence type="ECO:0000256" key="4">
    <source>
        <dbReference type="ARBA" id="ARBA00023315"/>
    </source>
</evidence>
<dbReference type="CDD" id="cd03349">
    <property type="entry name" value="LbH_XAT"/>
    <property type="match status" value="1"/>
</dbReference>
<dbReference type="Gene3D" id="2.160.10.10">
    <property type="entry name" value="Hexapeptide repeat proteins"/>
    <property type="match status" value="1"/>
</dbReference>
<dbReference type="InterPro" id="IPR018357">
    <property type="entry name" value="Hexapep_transf_CS"/>
</dbReference>
<sequence length="202" mass="22997">MIKKFINLFIKRKKSDKHKIYTNEFSEFKQYEIGSYTYGHPLVLDWNEGTTLKIGKFCSIADDVKIFLGGNHRIDWVSTYPFNILNSDFPSAKKNIGHPATKGDVVIGNDVWIGRGVTILSGCKIGDGAVIAAESVITKSINPYEIHAGNPSKLIRKRFSDDEIEFLLKFQWWNLPITEINNIVFLLQSGNILKLINRYKIS</sequence>
<dbReference type="PATRIC" id="fig|866536.3.peg.2597"/>
<accession>I3Z753</accession>
<evidence type="ECO:0000313" key="6">
    <source>
        <dbReference type="Proteomes" id="UP000006050"/>
    </source>
</evidence>
<dbReference type="SUPFAM" id="SSF51161">
    <property type="entry name" value="Trimeric LpxA-like enzymes"/>
    <property type="match status" value="1"/>
</dbReference>
<evidence type="ECO:0000313" key="5">
    <source>
        <dbReference type="EMBL" id="AFL85071.1"/>
    </source>
</evidence>
<protein>
    <submittedName>
        <fullName evidence="5">Acetyltransferase (Isoleucine patch superfamily)</fullName>
    </submittedName>
</protein>
<reference evidence="6" key="1">
    <citation type="submission" date="2012-06" db="EMBL/GenBank/DDBJ databases">
        <title>The complete genome of Belliella baltica DSM 15883.</title>
        <authorList>
            <person name="Lucas S."/>
            <person name="Copeland A."/>
            <person name="Lapidus A."/>
            <person name="Goodwin L."/>
            <person name="Pitluck S."/>
            <person name="Peters L."/>
            <person name="Mikhailova N."/>
            <person name="Davenport K."/>
            <person name="Kyrpides N."/>
            <person name="Mavromatis K."/>
            <person name="Pagani I."/>
            <person name="Ivanova N."/>
            <person name="Ovchinnikova G."/>
            <person name="Zeytun A."/>
            <person name="Detter J.C."/>
            <person name="Han C."/>
            <person name="Land M."/>
            <person name="Hauser L."/>
            <person name="Markowitz V."/>
            <person name="Cheng J.-F."/>
            <person name="Hugenholtz P."/>
            <person name="Woyke T."/>
            <person name="Wu D."/>
            <person name="Tindall B."/>
            <person name="Pomrenke H."/>
            <person name="Brambilla E."/>
            <person name="Klenk H.-P."/>
            <person name="Eisen J.A."/>
        </authorList>
    </citation>
    <scope>NUCLEOTIDE SEQUENCE [LARGE SCALE GENOMIC DNA]</scope>
    <source>
        <strain evidence="6">DSM 15883 / CIP 108006 / LMG 21964 / BA134</strain>
    </source>
</reference>
<evidence type="ECO:0000256" key="3">
    <source>
        <dbReference type="ARBA" id="ARBA00022737"/>
    </source>
</evidence>
<dbReference type="PANTHER" id="PTHR43300:SF11">
    <property type="entry name" value="ACETYLTRANSFERASE RV3034C-RELATED"/>
    <property type="match status" value="1"/>
</dbReference>
<name>I3Z753_BELBD</name>
<dbReference type="InterPro" id="IPR050179">
    <property type="entry name" value="Trans_hexapeptide_repeat"/>
</dbReference>
<keyword evidence="3" id="KW-0677">Repeat</keyword>
<dbReference type="AlphaFoldDB" id="I3Z753"/>
<dbReference type="HOGENOM" id="CLU_051638_5_1_10"/>
<organism evidence="5 6">
    <name type="scientific">Belliella baltica (strain DSM 15883 / CIP 108006 / LMG 21964 / BA134)</name>
    <dbReference type="NCBI Taxonomy" id="866536"/>
    <lineage>
        <taxon>Bacteria</taxon>
        <taxon>Pseudomonadati</taxon>
        <taxon>Bacteroidota</taxon>
        <taxon>Cytophagia</taxon>
        <taxon>Cytophagales</taxon>
        <taxon>Cyclobacteriaceae</taxon>
        <taxon>Belliella</taxon>
    </lineage>
</organism>
<dbReference type="Proteomes" id="UP000006050">
    <property type="component" value="Chromosome"/>
</dbReference>
<dbReference type="InterPro" id="IPR011004">
    <property type="entry name" value="Trimer_LpxA-like_sf"/>
</dbReference>
<keyword evidence="4" id="KW-0012">Acyltransferase</keyword>
<dbReference type="eggNOG" id="COG0110">
    <property type="taxonomic scope" value="Bacteria"/>
</dbReference>
<dbReference type="PANTHER" id="PTHR43300">
    <property type="entry name" value="ACETYLTRANSFERASE"/>
    <property type="match status" value="1"/>
</dbReference>
<dbReference type="STRING" id="866536.Belba_2518"/>
<evidence type="ECO:0000256" key="2">
    <source>
        <dbReference type="ARBA" id="ARBA00022679"/>
    </source>
</evidence>
<keyword evidence="2 5" id="KW-0808">Transferase</keyword>
<dbReference type="PROSITE" id="PS00101">
    <property type="entry name" value="HEXAPEP_TRANSFERASES"/>
    <property type="match status" value="1"/>
</dbReference>
<keyword evidence="6" id="KW-1185">Reference proteome</keyword>
<proteinExistence type="inferred from homology"/>
<dbReference type="KEGG" id="bbd:Belba_2518"/>
<comment type="similarity">
    <text evidence="1">Belongs to the transferase hexapeptide repeat family.</text>
</comment>
<dbReference type="Pfam" id="PF00132">
    <property type="entry name" value="Hexapep"/>
    <property type="match status" value="1"/>
</dbReference>
<dbReference type="RefSeq" id="WP_014773027.1">
    <property type="nucleotide sequence ID" value="NC_018010.1"/>
</dbReference>
<dbReference type="InterPro" id="IPR001451">
    <property type="entry name" value="Hexapep"/>
</dbReference>
<gene>
    <name evidence="5" type="ordered locus">Belba_2518</name>
</gene>
<evidence type="ECO:0000256" key="1">
    <source>
        <dbReference type="ARBA" id="ARBA00007274"/>
    </source>
</evidence>